<dbReference type="Proteomes" id="UP000604046">
    <property type="component" value="Unassembled WGS sequence"/>
</dbReference>
<accession>A0A812TYZ1</accession>
<keyword evidence="3" id="KW-1185">Reference proteome</keyword>
<evidence type="ECO:0000313" key="3">
    <source>
        <dbReference type="Proteomes" id="UP000604046"/>
    </source>
</evidence>
<dbReference type="SUPFAM" id="SSF50969">
    <property type="entry name" value="YVTN repeat-like/Quinoprotein amine dehydrogenase"/>
    <property type="match status" value="1"/>
</dbReference>
<dbReference type="AlphaFoldDB" id="A0A812TYZ1"/>
<dbReference type="InterPro" id="IPR011044">
    <property type="entry name" value="Quino_amine_DH_bsu"/>
</dbReference>
<gene>
    <name evidence="2" type="ORF">SNAT2548_LOCUS31235</name>
</gene>
<feature type="region of interest" description="Disordered" evidence="1">
    <location>
        <begin position="565"/>
        <end position="597"/>
    </location>
</feature>
<feature type="compositionally biased region" description="Basic residues" evidence="1">
    <location>
        <begin position="585"/>
        <end position="597"/>
    </location>
</feature>
<name>A0A812TYZ1_9DINO</name>
<dbReference type="EMBL" id="CAJNDS010002646">
    <property type="protein sequence ID" value="CAE7555797.1"/>
    <property type="molecule type" value="Genomic_DNA"/>
</dbReference>
<reference evidence="2" key="1">
    <citation type="submission" date="2021-02" db="EMBL/GenBank/DDBJ databases">
        <authorList>
            <person name="Dougan E. K."/>
            <person name="Rhodes N."/>
            <person name="Thang M."/>
            <person name="Chan C."/>
        </authorList>
    </citation>
    <scope>NUCLEOTIDE SEQUENCE</scope>
</reference>
<comment type="caution">
    <text evidence="2">The sequence shown here is derived from an EMBL/GenBank/DDBJ whole genome shotgun (WGS) entry which is preliminary data.</text>
</comment>
<dbReference type="InterPro" id="IPR015943">
    <property type="entry name" value="WD40/YVTN_repeat-like_dom_sf"/>
</dbReference>
<evidence type="ECO:0000313" key="2">
    <source>
        <dbReference type="EMBL" id="CAE7555797.1"/>
    </source>
</evidence>
<organism evidence="2 3">
    <name type="scientific">Symbiodinium natans</name>
    <dbReference type="NCBI Taxonomy" id="878477"/>
    <lineage>
        <taxon>Eukaryota</taxon>
        <taxon>Sar</taxon>
        <taxon>Alveolata</taxon>
        <taxon>Dinophyceae</taxon>
        <taxon>Suessiales</taxon>
        <taxon>Symbiodiniaceae</taxon>
        <taxon>Symbiodinium</taxon>
    </lineage>
</organism>
<evidence type="ECO:0000256" key="1">
    <source>
        <dbReference type="SAM" id="MobiDB-lite"/>
    </source>
</evidence>
<dbReference type="Gene3D" id="2.130.10.10">
    <property type="entry name" value="YVTN repeat-like/Quinoprotein amine dehydrogenase"/>
    <property type="match status" value="1"/>
</dbReference>
<protein>
    <submittedName>
        <fullName evidence="2">Uncharacterized protein</fullName>
    </submittedName>
</protein>
<proteinExistence type="predicted"/>
<sequence>MLGIWVDENESAALVIKIVGTSQCNVERRRVRDGSLIDSGPLRTTPNIQGWRVWDSSSYGGDEDVPERLRLSDRDKNLLQTQLPEVWGDWDDSSCYRRSSDEVLHFKLLPKKKQPTVDGSPVQQALLSEDTALVGSGDGHVRLVTSDSSAWSKHVREWLPLRVGMGFDYGVNAIVFSTEGRYAFLGISGGECKARQLATHGQVICLDIQTSEKIWSWPAHALRNRSIVHVEALGLAPDGDCFAVACNRERFFGMDGQETPPGNDYLVYLESYANGSLVEVRWSQPHDRKVVALAHSPHSVYLAFCFESESWLNRQDVTCLATESGAIIWRCPMPGQKLSQFSCASKLQFTPGGRFLVCAAWGHSTEEHDDFPGSMGAEADDDDMCTVTCIGIESGLVVWRSKPIPDFVARSMQLSVSSTGHHVLIACRLDGRWWEREDGSGRDFYKGAVVCLDAQTGNLLKKAYPGLPDTIELLSVKHCSESQVVFAVDAWANEASVKAYRLHMRGPPENWSGQKHGWMLSKAQWPADSSPELLWTHLTPEVKHNLTGFAFKPLVPAMDDLLESESPHEHAVDPANVASSSSAMPRRRSHRQRQRKKKYLATVLL</sequence>